<evidence type="ECO:0000313" key="2">
    <source>
        <dbReference type="Proteomes" id="UP001357223"/>
    </source>
</evidence>
<evidence type="ECO:0000313" key="1">
    <source>
        <dbReference type="EMBL" id="WVX79813.1"/>
    </source>
</evidence>
<dbReference type="RefSeq" id="WP_338448744.1">
    <property type="nucleotide sequence ID" value="NZ_CP137640.1"/>
</dbReference>
<proteinExistence type="predicted"/>
<keyword evidence="2" id="KW-1185">Reference proteome</keyword>
<reference evidence="1 2" key="1">
    <citation type="submission" date="2023-10" db="EMBL/GenBank/DDBJ databases">
        <title>Niallia locisalis sp.nov. isolated from a salt pond sample.</title>
        <authorList>
            <person name="Li X.-J."/>
            <person name="Dong L."/>
        </authorList>
    </citation>
    <scope>NUCLEOTIDE SEQUENCE [LARGE SCALE GENOMIC DNA]</scope>
    <source>
        <strain evidence="1 2">DSM 29761</strain>
    </source>
</reference>
<dbReference type="PANTHER" id="PTHR40053:SF1">
    <property type="entry name" value="SPORULATION-CONTROL PROTEIN SPO0M"/>
    <property type="match status" value="1"/>
</dbReference>
<dbReference type="Proteomes" id="UP001357223">
    <property type="component" value="Chromosome"/>
</dbReference>
<dbReference type="PANTHER" id="PTHR40053">
    <property type="entry name" value="SPORULATION-CONTROL PROTEIN SPO0M"/>
    <property type="match status" value="1"/>
</dbReference>
<name>A0ABZ2C8T1_9BACI</name>
<organism evidence="1 2">
    <name type="scientific">Niallia oryzisoli</name>
    <dbReference type="NCBI Taxonomy" id="1737571"/>
    <lineage>
        <taxon>Bacteria</taxon>
        <taxon>Bacillati</taxon>
        <taxon>Bacillota</taxon>
        <taxon>Bacilli</taxon>
        <taxon>Bacillales</taxon>
        <taxon>Bacillaceae</taxon>
        <taxon>Niallia</taxon>
    </lineage>
</organism>
<sequence>MLLRKTLSLLGVGSAKIDLVLEKETYAPGEKVSGYFFLKGGTVDQTIKGIHCDLIMVDTDTEQETVVDTKTILTSKEIQANQEEKLSFTFTIPEDSERSKKNRYYYFKSKLVFQEGMESKDHDIIHLKPSLKDN</sequence>
<protein>
    <submittedName>
        <fullName evidence="1">Sporulation protein</fullName>
    </submittedName>
</protein>
<accession>A0ABZ2C8T1</accession>
<dbReference type="InterPro" id="IPR009776">
    <property type="entry name" value="Spore_0_M"/>
</dbReference>
<gene>
    <name evidence="1" type="ORF">R4Z09_21365</name>
</gene>
<dbReference type="Pfam" id="PF07070">
    <property type="entry name" value="Spo0M"/>
    <property type="match status" value="1"/>
</dbReference>
<dbReference type="EMBL" id="CP137640">
    <property type="protein sequence ID" value="WVX79813.1"/>
    <property type="molecule type" value="Genomic_DNA"/>
</dbReference>